<accession>A0ABV2TSG8</accession>
<dbReference type="Proteomes" id="UP001549691">
    <property type="component" value="Unassembled WGS sequence"/>
</dbReference>
<feature type="transmembrane region" description="Helical" evidence="1">
    <location>
        <begin position="115"/>
        <end position="139"/>
    </location>
</feature>
<protein>
    <submittedName>
        <fullName evidence="2">Uncharacterized protein</fullName>
    </submittedName>
</protein>
<proteinExistence type="predicted"/>
<dbReference type="EMBL" id="JBEWZI010000027">
    <property type="protein sequence ID" value="MET7016078.1"/>
    <property type="molecule type" value="Genomic_DNA"/>
</dbReference>
<evidence type="ECO:0000256" key="1">
    <source>
        <dbReference type="SAM" id="Phobius"/>
    </source>
</evidence>
<keyword evidence="1" id="KW-0472">Membrane</keyword>
<gene>
    <name evidence="2" type="ORF">ABXR19_17975</name>
</gene>
<keyword evidence="3" id="KW-1185">Reference proteome</keyword>
<sequence length="181" mass="20436">MQKNDDQRVKQKNRAKKVLAPMGNLKYVESSPRSVDLLLLNMEDDELNDEAVRKERLFAARFWPGATLPVRQQVIELIAKTEGKLTDHGIRILRKSSCLIDRDNVVKITLGKKTLFATQALMCVVTLICAMMMFAFAIFSPNLIKQGAGQVAMLVLWLGVAIPAYLYVHRPWRILKDAGLV</sequence>
<evidence type="ECO:0000313" key="2">
    <source>
        <dbReference type="EMBL" id="MET7016078.1"/>
    </source>
</evidence>
<dbReference type="RefSeq" id="WP_354602536.1">
    <property type="nucleotide sequence ID" value="NZ_JBEWZI010000027.1"/>
</dbReference>
<organism evidence="2 3">
    <name type="scientific">Uliginosibacterium flavum</name>
    <dbReference type="NCBI Taxonomy" id="1396831"/>
    <lineage>
        <taxon>Bacteria</taxon>
        <taxon>Pseudomonadati</taxon>
        <taxon>Pseudomonadota</taxon>
        <taxon>Betaproteobacteria</taxon>
        <taxon>Rhodocyclales</taxon>
        <taxon>Zoogloeaceae</taxon>
        <taxon>Uliginosibacterium</taxon>
    </lineage>
</organism>
<name>A0ABV2TSG8_9RHOO</name>
<reference evidence="2 3" key="1">
    <citation type="submission" date="2024-07" db="EMBL/GenBank/DDBJ databases">
        <title>Uliginosibacterium flavum JJ3220;KACC:17644.</title>
        <authorList>
            <person name="Kim M.K."/>
        </authorList>
    </citation>
    <scope>NUCLEOTIDE SEQUENCE [LARGE SCALE GENOMIC DNA]</scope>
    <source>
        <strain evidence="2 3">KACC:17644</strain>
    </source>
</reference>
<keyword evidence="1" id="KW-0812">Transmembrane</keyword>
<keyword evidence="1" id="KW-1133">Transmembrane helix</keyword>
<evidence type="ECO:0000313" key="3">
    <source>
        <dbReference type="Proteomes" id="UP001549691"/>
    </source>
</evidence>
<feature type="transmembrane region" description="Helical" evidence="1">
    <location>
        <begin position="151"/>
        <end position="168"/>
    </location>
</feature>
<comment type="caution">
    <text evidence="2">The sequence shown here is derived from an EMBL/GenBank/DDBJ whole genome shotgun (WGS) entry which is preliminary data.</text>
</comment>